<dbReference type="EMBL" id="FO904937">
    <property type="protein sequence ID" value="CDP25564.1"/>
    <property type="molecule type" value="Genomic_DNA"/>
</dbReference>
<dbReference type="PANTHER" id="PTHR39142:SF1">
    <property type="entry name" value="AEL197CP"/>
    <property type="match status" value="1"/>
</dbReference>
<dbReference type="STRING" id="515849.A0A090CIP5"/>
<reference evidence="2 3" key="1">
    <citation type="journal article" date="2008" name="Genome Biol.">
        <title>The genome sequence of the model ascomycete fungus Podospora anserina.</title>
        <authorList>
            <person name="Espagne E."/>
            <person name="Lespinet O."/>
            <person name="Malagnac F."/>
            <person name="Da Silva C."/>
            <person name="Jaillon O."/>
            <person name="Porcel B.M."/>
            <person name="Couloux A."/>
            <person name="Aury J.-M."/>
            <person name="Segurens B."/>
            <person name="Poulain J."/>
            <person name="Anthouard V."/>
            <person name="Grossetete S."/>
            <person name="Khalili H."/>
            <person name="Coppin E."/>
            <person name="Dequard-Chablat M."/>
            <person name="Picard M."/>
            <person name="Contamine V."/>
            <person name="Arnaise S."/>
            <person name="Bourdais A."/>
            <person name="Berteaux-Lecellier V."/>
            <person name="Gautheret D."/>
            <person name="de Vries R.P."/>
            <person name="Battaglia E."/>
            <person name="Coutinho P.M."/>
            <person name="Danchin E.G.J."/>
            <person name="Henrissat B."/>
            <person name="El Khoury R."/>
            <person name="Sainsard-Chanet A."/>
            <person name="Boivin A."/>
            <person name="Pinan-Lucarre B."/>
            <person name="Sellem C.H."/>
            <person name="Debuchy R."/>
            <person name="Wincker P."/>
            <person name="Weissenbach J."/>
            <person name="Silar P."/>
        </authorList>
    </citation>
    <scope>NUCLEOTIDE SEQUENCE [LARGE SCALE GENOMIC DNA]</scope>
    <source>
        <strain evidence="3">S / ATCC MYA-4624 / DSM 980 / FGSC 10383</strain>
    </source>
</reference>
<dbReference type="GO" id="GO:0005262">
    <property type="term" value="F:calcium channel activity"/>
    <property type="evidence" value="ECO:0007669"/>
    <property type="project" value="InterPro"/>
</dbReference>
<evidence type="ECO:0000313" key="2">
    <source>
        <dbReference type="EMBL" id="CDP25564.1"/>
    </source>
</evidence>
<dbReference type="GO" id="GO:0098703">
    <property type="term" value="P:calcium ion import across plasma membrane"/>
    <property type="evidence" value="ECO:0007669"/>
    <property type="project" value="InterPro"/>
</dbReference>
<dbReference type="InParanoid" id="A0A090CIP5"/>
<evidence type="ECO:0008006" key="4">
    <source>
        <dbReference type="Google" id="ProtNLM"/>
    </source>
</evidence>
<dbReference type="FunCoup" id="A0A090CIP5">
    <property type="interactions" value="42"/>
</dbReference>
<evidence type="ECO:0000313" key="3">
    <source>
        <dbReference type="Proteomes" id="UP000001197"/>
    </source>
</evidence>
<dbReference type="PANTHER" id="PTHR39142">
    <property type="entry name" value="MID1P"/>
    <property type="match status" value="1"/>
</dbReference>
<accession>A0A090CIP5</accession>
<dbReference type="Pfam" id="PF12929">
    <property type="entry name" value="Mid1"/>
    <property type="match status" value="1"/>
</dbReference>
<proteinExistence type="predicted"/>
<dbReference type="InterPro" id="IPR024338">
    <property type="entry name" value="MID1/Yam8"/>
</dbReference>
<organism evidence="2 3">
    <name type="scientific">Podospora anserina (strain S / ATCC MYA-4624 / DSM 980 / FGSC 10383)</name>
    <name type="common">Pleurage anserina</name>
    <dbReference type="NCBI Taxonomy" id="515849"/>
    <lineage>
        <taxon>Eukaryota</taxon>
        <taxon>Fungi</taxon>
        <taxon>Dikarya</taxon>
        <taxon>Ascomycota</taxon>
        <taxon>Pezizomycotina</taxon>
        <taxon>Sordariomycetes</taxon>
        <taxon>Sordariomycetidae</taxon>
        <taxon>Sordariales</taxon>
        <taxon>Podosporaceae</taxon>
        <taxon>Podospora</taxon>
        <taxon>Podospora anserina</taxon>
    </lineage>
</organism>
<reference evidence="3" key="2">
    <citation type="journal article" date="2014" name="Genetics">
        <title>Maintaining two mating types: Structure of the mating type locus and its role in heterokaryosis in Podospora anserina.</title>
        <authorList>
            <person name="Grognet P."/>
            <person name="Bidard F."/>
            <person name="Kuchly C."/>
            <person name="Tong L.C.H."/>
            <person name="Coppin E."/>
            <person name="Benkhali J.A."/>
            <person name="Couloux A."/>
            <person name="Wincker P."/>
            <person name="Debuchy R."/>
            <person name="Silar P."/>
        </authorList>
    </citation>
    <scope>GENOME REANNOTATION</scope>
    <source>
        <strain evidence="3">S / ATCC MYA-4624 / DSM 980 / FGSC 10383</strain>
    </source>
</reference>
<dbReference type="AlphaFoldDB" id="A0A090CIP5"/>
<sequence length="650" mass="71554">MNFCQSSRGYFCCAMHLSPLQSRLAASVAASCLLVLLYWSLFSPHFAVAELDRPPRLLPIVFDDDLDFTPNLPAGGPMYEPDFIGFDRSIIGRAADGLLKLENTDPTPMDLEEGSTTRFWFPLAVLAGREGGGGLELRGEGEGEQEEEGLLGERQASSRTIYISVNTCKQPTALEPDKTKEMEPPQLTLFVSKSAEYQAPGPLADMSTQHMLPFVEGAVNFNFTATEDVYIAVHAPNVSDVFEGKYNFEIAVSGEGYYFAYNDQDDTDLIWVDSDSQGALLITHNLTTERDPEVQEKIMSMEPYPYVLFAHNKTDRGLDGLKRSWCGLKLNAMIAGVRGGREEGKVRSSMTRRGMGGLPKQQFFFNGLWADTNYTAFLARERRGVGLGLGKRQEGGEDQGGRRGDHGNCALITDLEFCNEVAYSVPSNPSFGNSTQLARFYDDHAAKLYVNFNLSLQQIQCEAGPTQRYSLVRTCDDCANAYKNWLCSVTIPRCEDFGNSAPYLQARAISQPFPDGEMLSKEELGSMPNITRFNSSRNTRIDEEIRPGPYKELLPCEDLCYDLVRSCPASMGFGCPQPGGLGFEGNYGQRRENGELVCNFQGSAHIPSGEGKVLVRWGVLAAVMGMGEGKVLVRWGVLAAVMGMGVAWGV</sequence>
<name>A0A090CIP5_PODAN</name>
<evidence type="ECO:0000256" key="1">
    <source>
        <dbReference type="SAM" id="MobiDB-lite"/>
    </source>
</evidence>
<dbReference type="eggNOG" id="ENOG502QTEW">
    <property type="taxonomic scope" value="Eukaryota"/>
</dbReference>
<dbReference type="Proteomes" id="UP000001197">
    <property type="component" value="Chromosome 2"/>
</dbReference>
<keyword evidence="3" id="KW-1185">Reference proteome</keyword>
<protein>
    <recommendedName>
        <fullName evidence="4">Calcium influx-promoting protein ehs1</fullName>
    </recommendedName>
</protein>
<feature type="region of interest" description="Disordered" evidence="1">
    <location>
        <begin position="133"/>
        <end position="153"/>
    </location>
</feature>